<dbReference type="EMBL" id="CP007451">
    <property type="protein sequence ID" value="AHW62307.1"/>
    <property type="molecule type" value="Genomic_DNA"/>
</dbReference>
<evidence type="ECO:0000313" key="2">
    <source>
        <dbReference type="EMBL" id="AHW62307.1"/>
    </source>
</evidence>
<name>A0ABM5QFH3_9BACT</name>
<dbReference type="Proteomes" id="UP000023772">
    <property type="component" value="Chromosome"/>
</dbReference>
<protein>
    <submittedName>
        <fullName evidence="2">Uncharacterized protein</fullName>
    </submittedName>
</protein>
<sequence>MTKAKSSGEESRSKPDGASGRNTKGNTPKKMGTFRKTFMIYGITNRDERTSILFHAKKRRSAKFAKV</sequence>
<feature type="compositionally biased region" description="Basic and acidic residues" evidence="1">
    <location>
        <begin position="1"/>
        <end position="15"/>
    </location>
</feature>
<reference evidence="2 3" key="1">
    <citation type="submission" date="2014-03" db="EMBL/GenBank/DDBJ databases">
        <title>Complete genome sequence of a deeply braunched marine Bacteroidia bacterium Draconibacterium orientale type strain FH5T.</title>
        <authorList>
            <person name="Li X."/>
            <person name="Wang X."/>
            <person name="Xie Z."/>
            <person name="Du Z."/>
            <person name="Chen G."/>
        </authorList>
    </citation>
    <scope>NUCLEOTIDE SEQUENCE [LARGE SCALE GENOMIC DNA]</scope>
    <source>
        <strain evidence="2 3">FH5</strain>
    </source>
</reference>
<evidence type="ECO:0000313" key="3">
    <source>
        <dbReference type="Proteomes" id="UP000023772"/>
    </source>
</evidence>
<proteinExistence type="predicted"/>
<keyword evidence="3" id="KW-1185">Reference proteome</keyword>
<gene>
    <name evidence="2" type="ORF">FH5T_19330</name>
</gene>
<accession>A0ABM5QFH3</accession>
<organism evidence="2 3">
    <name type="scientific">Draconibacterium orientale</name>
    <dbReference type="NCBI Taxonomy" id="1168034"/>
    <lineage>
        <taxon>Bacteria</taxon>
        <taxon>Pseudomonadati</taxon>
        <taxon>Bacteroidota</taxon>
        <taxon>Bacteroidia</taxon>
        <taxon>Marinilabiliales</taxon>
        <taxon>Prolixibacteraceae</taxon>
        <taxon>Draconibacterium</taxon>
    </lineage>
</organism>
<feature type="region of interest" description="Disordered" evidence="1">
    <location>
        <begin position="1"/>
        <end position="32"/>
    </location>
</feature>
<evidence type="ECO:0000256" key="1">
    <source>
        <dbReference type="SAM" id="MobiDB-lite"/>
    </source>
</evidence>